<feature type="non-terminal residue" evidence="1">
    <location>
        <position position="1"/>
    </location>
</feature>
<gene>
    <name evidence="1" type="ORF">AFUS01_LOCUS34707</name>
</gene>
<protein>
    <submittedName>
        <fullName evidence="1">Uncharacterized protein</fullName>
    </submittedName>
</protein>
<dbReference type="Proteomes" id="UP000708208">
    <property type="component" value="Unassembled WGS sequence"/>
</dbReference>
<dbReference type="AlphaFoldDB" id="A0A8J2L1B5"/>
<keyword evidence="2" id="KW-1185">Reference proteome</keyword>
<sequence length="50" mass="5397">RLSARVDHIPPFLCIFFALPTRGGRAIRATREIPVGPGKKVGPFGEKGPL</sequence>
<dbReference type="EMBL" id="CAJVCH010533280">
    <property type="protein sequence ID" value="CAG7824556.1"/>
    <property type="molecule type" value="Genomic_DNA"/>
</dbReference>
<evidence type="ECO:0000313" key="2">
    <source>
        <dbReference type="Proteomes" id="UP000708208"/>
    </source>
</evidence>
<reference evidence="1" key="1">
    <citation type="submission" date="2021-06" db="EMBL/GenBank/DDBJ databases">
        <authorList>
            <person name="Hodson N. C."/>
            <person name="Mongue J. A."/>
            <person name="Jaron S. K."/>
        </authorList>
    </citation>
    <scope>NUCLEOTIDE SEQUENCE</scope>
</reference>
<accession>A0A8J2L1B5</accession>
<comment type="caution">
    <text evidence="1">The sequence shown here is derived from an EMBL/GenBank/DDBJ whole genome shotgun (WGS) entry which is preliminary data.</text>
</comment>
<name>A0A8J2L1B5_9HEXA</name>
<organism evidence="1 2">
    <name type="scientific">Allacma fusca</name>
    <dbReference type="NCBI Taxonomy" id="39272"/>
    <lineage>
        <taxon>Eukaryota</taxon>
        <taxon>Metazoa</taxon>
        <taxon>Ecdysozoa</taxon>
        <taxon>Arthropoda</taxon>
        <taxon>Hexapoda</taxon>
        <taxon>Collembola</taxon>
        <taxon>Symphypleona</taxon>
        <taxon>Sminthuridae</taxon>
        <taxon>Allacma</taxon>
    </lineage>
</organism>
<proteinExistence type="predicted"/>
<evidence type="ECO:0000313" key="1">
    <source>
        <dbReference type="EMBL" id="CAG7824556.1"/>
    </source>
</evidence>